<keyword evidence="1" id="KW-0217">Developmental protein</keyword>
<name>A0ABD2PS79_9PLAT</name>
<evidence type="ECO:0000256" key="2">
    <source>
        <dbReference type="ARBA" id="ARBA00023157"/>
    </source>
</evidence>
<keyword evidence="8" id="KW-1185">Reference proteome</keyword>
<dbReference type="Pfam" id="PF01534">
    <property type="entry name" value="Frizzled"/>
    <property type="match status" value="1"/>
</dbReference>
<evidence type="ECO:0000256" key="4">
    <source>
        <dbReference type="PROSITE-ProRule" id="PRU00090"/>
    </source>
</evidence>
<evidence type="ECO:0000256" key="3">
    <source>
        <dbReference type="ARBA" id="ARBA00023170"/>
    </source>
</evidence>
<comment type="caution">
    <text evidence="7">The sequence shown here is derived from an EMBL/GenBank/DDBJ whole genome shotgun (WGS) entry which is preliminary data.</text>
</comment>
<evidence type="ECO:0000256" key="5">
    <source>
        <dbReference type="SAM" id="Phobius"/>
    </source>
</evidence>
<keyword evidence="5" id="KW-0812">Transmembrane</keyword>
<comment type="caution">
    <text evidence="4">Lacks conserved residue(s) required for the propagation of feature annotation.</text>
</comment>
<sequence length="381" mass="43798">LQQWIALAETRCSRDIHFFLCAVYVPICVSNYDEPLPPCRPVCERAKNGCKRVLETHGFPWPASLECTSFPKEDGDQLCMDRENEYENPNTHKHIYGKRVGQKHRLRNQEAYLFTSNNKSVQPHSVRVLQAQPGSRVIPQIQYSGCECPCAHPFIKVSNQLHPQYSETTVAGLPGCLQPCRSALLFYVQEEEMGTNSSTLVSLDQDPATSMEAVNFQRLFIFWYVLAVLSLVANFTRLLIHSMKEKRTFCFESRPKEVLGERELSLNHSRAHFMILLGFALRLYYGHDKVSCQMHNGLVNSHALYLEQAQAIYPLKWRPLCVTSFLLTYCGTLASYTWWLISLLQLTARDQEFWTFSNHNAYSKVSLPQTVFSIFTEIAHE</sequence>
<evidence type="ECO:0000313" key="8">
    <source>
        <dbReference type="Proteomes" id="UP001626550"/>
    </source>
</evidence>
<proteinExistence type="predicted"/>
<dbReference type="PANTHER" id="PTHR11309">
    <property type="entry name" value="FRIZZLED"/>
    <property type="match status" value="1"/>
</dbReference>
<gene>
    <name evidence="7" type="primary">FZD8_3</name>
    <name evidence="7" type="ORF">Ciccas_011102</name>
</gene>
<dbReference type="Pfam" id="PF01392">
    <property type="entry name" value="Fz"/>
    <property type="match status" value="1"/>
</dbReference>
<dbReference type="EMBL" id="JBJKFK010003040">
    <property type="protein sequence ID" value="KAL3310337.1"/>
    <property type="molecule type" value="Genomic_DNA"/>
</dbReference>
<keyword evidence="5" id="KW-0472">Membrane</keyword>
<organism evidence="7 8">
    <name type="scientific">Cichlidogyrus casuarinus</name>
    <dbReference type="NCBI Taxonomy" id="1844966"/>
    <lineage>
        <taxon>Eukaryota</taxon>
        <taxon>Metazoa</taxon>
        <taxon>Spiralia</taxon>
        <taxon>Lophotrochozoa</taxon>
        <taxon>Platyhelminthes</taxon>
        <taxon>Monogenea</taxon>
        <taxon>Monopisthocotylea</taxon>
        <taxon>Dactylogyridea</taxon>
        <taxon>Ancyrocephalidae</taxon>
        <taxon>Cichlidogyrus</taxon>
    </lineage>
</organism>
<feature type="disulfide bond" evidence="4">
    <location>
        <begin position="43"/>
        <end position="67"/>
    </location>
</feature>
<dbReference type="InterPro" id="IPR015526">
    <property type="entry name" value="Frizzled/SFRP"/>
</dbReference>
<dbReference type="AlphaFoldDB" id="A0ABD2PS79"/>
<dbReference type="PROSITE" id="PS50038">
    <property type="entry name" value="FZ"/>
    <property type="match status" value="1"/>
</dbReference>
<dbReference type="Gene3D" id="1.10.2000.10">
    <property type="entry name" value="Frizzled cysteine-rich domain"/>
    <property type="match status" value="1"/>
</dbReference>
<dbReference type="Gene3D" id="1.20.1070.10">
    <property type="entry name" value="Rhodopsin 7-helix transmembrane proteins"/>
    <property type="match status" value="1"/>
</dbReference>
<protein>
    <submittedName>
        <fullName evidence="7">Frizzled-8</fullName>
    </submittedName>
</protein>
<evidence type="ECO:0000256" key="1">
    <source>
        <dbReference type="ARBA" id="ARBA00022473"/>
    </source>
</evidence>
<accession>A0ABD2PS79</accession>
<keyword evidence="5" id="KW-1133">Transmembrane helix</keyword>
<dbReference type="InterPro" id="IPR000539">
    <property type="entry name" value="Frizzled/Smoothened_7TM"/>
</dbReference>
<feature type="disulfide bond" evidence="4">
    <location>
        <begin position="12"/>
        <end position="50"/>
    </location>
</feature>
<feature type="transmembrane region" description="Helical" evidence="5">
    <location>
        <begin position="220"/>
        <end position="240"/>
    </location>
</feature>
<feature type="non-terminal residue" evidence="7">
    <location>
        <position position="1"/>
    </location>
</feature>
<dbReference type="SUPFAM" id="SSF63501">
    <property type="entry name" value="Frizzled cysteine-rich domain"/>
    <property type="match status" value="1"/>
</dbReference>
<evidence type="ECO:0000259" key="6">
    <source>
        <dbReference type="PROSITE" id="PS50038"/>
    </source>
</evidence>
<dbReference type="InterPro" id="IPR020067">
    <property type="entry name" value="Frizzled_dom"/>
</dbReference>
<evidence type="ECO:0000313" key="7">
    <source>
        <dbReference type="EMBL" id="KAL3310337.1"/>
    </source>
</evidence>
<dbReference type="PANTHER" id="PTHR11309:SF126">
    <property type="entry name" value="FRIZZLED-2"/>
    <property type="match status" value="1"/>
</dbReference>
<dbReference type="Proteomes" id="UP001626550">
    <property type="component" value="Unassembled WGS sequence"/>
</dbReference>
<feature type="domain" description="FZ" evidence="6">
    <location>
        <begin position="1"/>
        <end position="82"/>
    </location>
</feature>
<dbReference type="InterPro" id="IPR036790">
    <property type="entry name" value="Frizzled_dom_sf"/>
</dbReference>
<dbReference type="SMART" id="SM00063">
    <property type="entry name" value="FRI"/>
    <property type="match status" value="1"/>
</dbReference>
<feature type="transmembrane region" description="Helical" evidence="5">
    <location>
        <begin position="320"/>
        <end position="341"/>
    </location>
</feature>
<reference evidence="7 8" key="1">
    <citation type="submission" date="2024-11" db="EMBL/GenBank/DDBJ databases">
        <title>Adaptive evolution of stress response genes in parasites aligns with host niche diversity.</title>
        <authorList>
            <person name="Hahn C."/>
            <person name="Resl P."/>
        </authorList>
    </citation>
    <scope>NUCLEOTIDE SEQUENCE [LARGE SCALE GENOMIC DNA]</scope>
    <source>
        <strain evidence="7">EGGRZ-B1_66</strain>
        <tissue evidence="7">Body</tissue>
    </source>
</reference>
<keyword evidence="3" id="KW-0675">Receptor</keyword>
<keyword evidence="2 4" id="KW-1015">Disulfide bond</keyword>